<dbReference type="InterPro" id="IPR046335">
    <property type="entry name" value="LacI/GalR-like_sensor"/>
</dbReference>
<dbReference type="SMART" id="SM00354">
    <property type="entry name" value="HTH_LACI"/>
    <property type="match status" value="1"/>
</dbReference>
<evidence type="ECO:0000313" key="5">
    <source>
        <dbReference type="EMBL" id="RGE55874.1"/>
    </source>
</evidence>
<dbReference type="PROSITE" id="PS50932">
    <property type="entry name" value="HTH_LACI_2"/>
    <property type="match status" value="1"/>
</dbReference>
<evidence type="ECO:0000256" key="2">
    <source>
        <dbReference type="ARBA" id="ARBA00023125"/>
    </source>
</evidence>
<proteinExistence type="predicted"/>
<dbReference type="Pfam" id="PF13377">
    <property type="entry name" value="Peripla_BP_3"/>
    <property type="match status" value="1"/>
</dbReference>
<gene>
    <name evidence="5" type="ORF">DXC51_27370</name>
</gene>
<dbReference type="Pfam" id="PF00356">
    <property type="entry name" value="LacI"/>
    <property type="match status" value="1"/>
</dbReference>
<protein>
    <submittedName>
        <fullName evidence="5">LacI family transcriptional regulator</fullName>
    </submittedName>
</protein>
<dbReference type="InterPro" id="IPR010982">
    <property type="entry name" value="Lambda_DNA-bd_dom_sf"/>
</dbReference>
<evidence type="ECO:0000256" key="3">
    <source>
        <dbReference type="ARBA" id="ARBA00023163"/>
    </source>
</evidence>
<comment type="caution">
    <text evidence="5">The sequence shown here is derived from an EMBL/GenBank/DDBJ whole genome shotgun (WGS) entry which is preliminary data.</text>
</comment>
<keyword evidence="1" id="KW-0805">Transcription regulation</keyword>
<dbReference type="InterPro" id="IPR028082">
    <property type="entry name" value="Peripla_BP_I"/>
</dbReference>
<dbReference type="CDD" id="cd01392">
    <property type="entry name" value="HTH_LacI"/>
    <property type="match status" value="1"/>
</dbReference>
<organism evidence="5 6">
    <name type="scientific">Eisenbergiella massiliensis</name>
    <dbReference type="NCBI Taxonomy" id="1720294"/>
    <lineage>
        <taxon>Bacteria</taxon>
        <taxon>Bacillati</taxon>
        <taxon>Bacillota</taxon>
        <taxon>Clostridia</taxon>
        <taxon>Lachnospirales</taxon>
        <taxon>Lachnospiraceae</taxon>
        <taxon>Eisenbergiella</taxon>
    </lineage>
</organism>
<dbReference type="GO" id="GO:0003700">
    <property type="term" value="F:DNA-binding transcription factor activity"/>
    <property type="evidence" value="ECO:0007669"/>
    <property type="project" value="TreeGrafter"/>
</dbReference>
<evidence type="ECO:0000259" key="4">
    <source>
        <dbReference type="PROSITE" id="PS50932"/>
    </source>
</evidence>
<reference evidence="5" key="1">
    <citation type="submission" date="2018-08" db="EMBL/GenBank/DDBJ databases">
        <title>A genome reference for cultivated species of the human gut microbiota.</title>
        <authorList>
            <person name="Zou Y."/>
            <person name="Xue W."/>
            <person name="Luo G."/>
        </authorList>
    </citation>
    <scope>NUCLEOTIDE SEQUENCE [LARGE SCALE GENOMIC DNA]</scope>
    <source>
        <strain evidence="5">TF05-5AC</strain>
    </source>
</reference>
<dbReference type="RefSeq" id="WP_021635245.1">
    <property type="nucleotide sequence ID" value="NZ_CANNOQ010000126.1"/>
</dbReference>
<dbReference type="SUPFAM" id="SSF47413">
    <property type="entry name" value="lambda repressor-like DNA-binding domains"/>
    <property type="match status" value="1"/>
</dbReference>
<sequence>MEISAKELAQLINVSPATVSMVFNNKPGISEATRDLVLTTAAKYGYTPKSAPPASASSRVIQLINYKKHGKIAADTPFFSQLTEGITQECRRQNCVLHISYFYENMDISAQLTSLKEVDCIGILLLATEMQREDFKKFRDFPVPIVVLDCYYDELKYDCVLINNIQGAFNATSHLIKCGHKKIGYLRSNLEISNFAERADGYYKALRTNGISTSHPYVHAISPTAEEGYQDMLTVLDADPELADAYFADNDIIAAAAMKAFRERGFRLPEDISIIGFDDMPLCDMMVPSLSTMRVRKQELGAAAIARLMDRIADNKKEYLKISMSTQLIKRESVSVLT</sequence>
<dbReference type="PANTHER" id="PTHR30146:SF109">
    <property type="entry name" value="HTH-TYPE TRANSCRIPTIONAL REGULATOR GALS"/>
    <property type="match status" value="1"/>
</dbReference>
<dbReference type="GeneID" id="97990471"/>
<accession>A0A3E3HVL6</accession>
<name>A0A3E3HVL6_9FIRM</name>
<dbReference type="SUPFAM" id="SSF53822">
    <property type="entry name" value="Periplasmic binding protein-like I"/>
    <property type="match status" value="1"/>
</dbReference>
<dbReference type="Gene3D" id="3.40.50.2300">
    <property type="match status" value="2"/>
</dbReference>
<feature type="domain" description="HTH lacI-type" evidence="4">
    <location>
        <begin position="3"/>
        <end position="57"/>
    </location>
</feature>
<dbReference type="InterPro" id="IPR000843">
    <property type="entry name" value="HTH_LacI"/>
</dbReference>
<dbReference type="PANTHER" id="PTHR30146">
    <property type="entry name" value="LACI-RELATED TRANSCRIPTIONAL REPRESSOR"/>
    <property type="match status" value="1"/>
</dbReference>
<evidence type="ECO:0000313" key="6">
    <source>
        <dbReference type="Proteomes" id="UP000260812"/>
    </source>
</evidence>
<dbReference type="Proteomes" id="UP000260812">
    <property type="component" value="Unassembled WGS sequence"/>
</dbReference>
<evidence type="ECO:0000256" key="1">
    <source>
        <dbReference type="ARBA" id="ARBA00023015"/>
    </source>
</evidence>
<keyword evidence="2" id="KW-0238">DNA-binding</keyword>
<keyword evidence="3" id="KW-0804">Transcription</keyword>
<dbReference type="Gene3D" id="1.10.260.40">
    <property type="entry name" value="lambda repressor-like DNA-binding domains"/>
    <property type="match status" value="1"/>
</dbReference>
<dbReference type="EMBL" id="QVLV01000035">
    <property type="protein sequence ID" value="RGE55874.1"/>
    <property type="molecule type" value="Genomic_DNA"/>
</dbReference>
<dbReference type="AlphaFoldDB" id="A0A3E3HVL6"/>
<dbReference type="GO" id="GO:0000976">
    <property type="term" value="F:transcription cis-regulatory region binding"/>
    <property type="evidence" value="ECO:0007669"/>
    <property type="project" value="TreeGrafter"/>
</dbReference>
<keyword evidence="6" id="KW-1185">Reference proteome</keyword>